<protein>
    <recommendedName>
        <fullName evidence="5">Transmembrane protein</fullName>
    </recommendedName>
</protein>
<dbReference type="Proteomes" id="UP001370490">
    <property type="component" value="Unassembled WGS sequence"/>
</dbReference>
<feature type="region of interest" description="Disordered" evidence="1">
    <location>
        <begin position="51"/>
        <end position="71"/>
    </location>
</feature>
<comment type="caution">
    <text evidence="3">The sequence shown here is derived from an EMBL/GenBank/DDBJ whole genome shotgun (WGS) entry which is preliminary data.</text>
</comment>
<accession>A0AAN8W710</accession>
<sequence>MASREKEFELDLESGGTTSEDDRKVASVSGSSIQPKKLLSKVVSGVLSFNGRIDDESGVDSSGSSSNLGGLAEENVELLIDKSSGGEESPELLALMKKHMKDKCKKTNPRKPPKPPRPPRGPTLDAADQKLVREISELAMKKRARIERMKALKKMKAAKSSSSNSSLSAMIITVLFFLIILFQGIWSRSSLTVTFHGSPESAATTRGGFIKVHYFSTPAANKSHGPGSVSPSLVKQVTGSDSGDKGE</sequence>
<feature type="compositionally biased region" description="Basic residues" evidence="1">
    <location>
        <begin position="101"/>
        <end position="114"/>
    </location>
</feature>
<keyword evidence="2" id="KW-0812">Transmembrane</keyword>
<evidence type="ECO:0000313" key="3">
    <source>
        <dbReference type="EMBL" id="KAK6941113.1"/>
    </source>
</evidence>
<keyword evidence="4" id="KW-1185">Reference proteome</keyword>
<feature type="compositionally biased region" description="Polar residues" evidence="1">
    <location>
        <begin position="229"/>
        <end position="241"/>
    </location>
</feature>
<keyword evidence="2" id="KW-1133">Transmembrane helix</keyword>
<feature type="transmembrane region" description="Helical" evidence="2">
    <location>
        <begin position="165"/>
        <end position="186"/>
    </location>
</feature>
<name>A0AAN8W710_9MAGN</name>
<evidence type="ECO:0000256" key="1">
    <source>
        <dbReference type="SAM" id="MobiDB-lite"/>
    </source>
</evidence>
<reference evidence="3 4" key="1">
    <citation type="submission" date="2023-12" db="EMBL/GenBank/DDBJ databases">
        <title>A high-quality genome assembly for Dillenia turbinata (Dilleniales).</title>
        <authorList>
            <person name="Chanderbali A."/>
        </authorList>
    </citation>
    <scope>NUCLEOTIDE SEQUENCE [LARGE SCALE GENOMIC DNA]</scope>
    <source>
        <strain evidence="3">LSX21</strain>
        <tissue evidence="3">Leaf</tissue>
    </source>
</reference>
<gene>
    <name evidence="3" type="ORF">RJ641_030644</name>
</gene>
<evidence type="ECO:0008006" key="5">
    <source>
        <dbReference type="Google" id="ProtNLM"/>
    </source>
</evidence>
<dbReference type="AlphaFoldDB" id="A0AAN8W710"/>
<keyword evidence="2" id="KW-0472">Membrane</keyword>
<feature type="compositionally biased region" description="Low complexity" evidence="1">
    <location>
        <begin position="59"/>
        <end position="70"/>
    </location>
</feature>
<evidence type="ECO:0000256" key="2">
    <source>
        <dbReference type="SAM" id="Phobius"/>
    </source>
</evidence>
<proteinExistence type="predicted"/>
<feature type="region of interest" description="Disordered" evidence="1">
    <location>
        <begin position="101"/>
        <end position="127"/>
    </location>
</feature>
<feature type="region of interest" description="Disordered" evidence="1">
    <location>
        <begin position="1"/>
        <end position="33"/>
    </location>
</feature>
<evidence type="ECO:0000313" key="4">
    <source>
        <dbReference type="Proteomes" id="UP001370490"/>
    </source>
</evidence>
<feature type="region of interest" description="Disordered" evidence="1">
    <location>
        <begin position="221"/>
        <end position="247"/>
    </location>
</feature>
<dbReference type="EMBL" id="JBAMMX010000005">
    <property type="protein sequence ID" value="KAK6941113.1"/>
    <property type="molecule type" value="Genomic_DNA"/>
</dbReference>
<organism evidence="3 4">
    <name type="scientific">Dillenia turbinata</name>
    <dbReference type="NCBI Taxonomy" id="194707"/>
    <lineage>
        <taxon>Eukaryota</taxon>
        <taxon>Viridiplantae</taxon>
        <taxon>Streptophyta</taxon>
        <taxon>Embryophyta</taxon>
        <taxon>Tracheophyta</taxon>
        <taxon>Spermatophyta</taxon>
        <taxon>Magnoliopsida</taxon>
        <taxon>eudicotyledons</taxon>
        <taxon>Gunneridae</taxon>
        <taxon>Pentapetalae</taxon>
        <taxon>Dilleniales</taxon>
        <taxon>Dilleniaceae</taxon>
        <taxon>Dillenia</taxon>
    </lineage>
</organism>
<dbReference type="PANTHER" id="PTHR34188:SF5">
    <property type="entry name" value="OS05G0131900 PROTEIN"/>
    <property type="match status" value="1"/>
</dbReference>
<dbReference type="PANTHER" id="PTHR34188">
    <property type="entry name" value="OS01G0299500 PROTEIN"/>
    <property type="match status" value="1"/>
</dbReference>